<name>A0ACC4DL75_PURLI</name>
<organism evidence="1 2">
    <name type="scientific">Purpureocillium lilacinum</name>
    <name type="common">Paecilomyces lilacinus</name>
    <dbReference type="NCBI Taxonomy" id="33203"/>
    <lineage>
        <taxon>Eukaryota</taxon>
        <taxon>Fungi</taxon>
        <taxon>Dikarya</taxon>
        <taxon>Ascomycota</taxon>
        <taxon>Pezizomycotina</taxon>
        <taxon>Sordariomycetes</taxon>
        <taxon>Hypocreomycetidae</taxon>
        <taxon>Hypocreales</taxon>
        <taxon>Ophiocordycipitaceae</taxon>
        <taxon>Purpureocillium</taxon>
    </lineage>
</organism>
<dbReference type="Proteomes" id="UP001638806">
    <property type="component" value="Unassembled WGS sequence"/>
</dbReference>
<protein>
    <submittedName>
        <fullName evidence="1">Uncharacterized protein</fullName>
    </submittedName>
</protein>
<sequence length="156" mass="17859">MINLASNVYGGQGPRHYYTVGALLWSQIIAFAVTTGSDSAEDLLWQSNHEYDRAWEAFGASPWQPLFGALGPIRREQARTFYEFASDDTDPYGEFLDELTTDANPMLDVQSRLVLRALLDWDRSQFPDRDFPLASVRRRMYIYNPVLRQDGRTGQS</sequence>
<comment type="caution">
    <text evidence="1">The sequence shown here is derived from an EMBL/GenBank/DDBJ whole genome shotgun (WGS) entry which is preliminary data.</text>
</comment>
<accession>A0ACC4DL75</accession>
<keyword evidence="2" id="KW-1185">Reference proteome</keyword>
<dbReference type="EMBL" id="JBGNUJ010000007">
    <property type="protein sequence ID" value="KAL3957120.1"/>
    <property type="molecule type" value="Genomic_DNA"/>
</dbReference>
<reference evidence="1" key="1">
    <citation type="submission" date="2024-12" db="EMBL/GenBank/DDBJ databases">
        <title>Comparative genomics and development of molecular markers within Purpureocillium lilacinum and among Purpureocillium species.</title>
        <authorList>
            <person name="Yeh Z.-Y."/>
            <person name="Ni N.-T."/>
            <person name="Lo P.-H."/>
            <person name="Mushyakhwo K."/>
            <person name="Lin C.-F."/>
            <person name="Nai Y.-S."/>
        </authorList>
    </citation>
    <scope>NUCLEOTIDE SEQUENCE</scope>
    <source>
        <strain evidence="1">NCHU-NPUST-175</strain>
    </source>
</reference>
<proteinExistence type="predicted"/>
<evidence type="ECO:0000313" key="1">
    <source>
        <dbReference type="EMBL" id="KAL3957120.1"/>
    </source>
</evidence>
<gene>
    <name evidence="1" type="ORF">ACCO45_007698</name>
</gene>
<evidence type="ECO:0000313" key="2">
    <source>
        <dbReference type="Proteomes" id="UP001638806"/>
    </source>
</evidence>